<gene>
    <name evidence="3" type="ORF">DSL64_22225</name>
</gene>
<keyword evidence="2" id="KW-0472">Membrane</keyword>
<organism evidence="3 4">
    <name type="scientific">Dyadobacter luteus</name>
    <dbReference type="NCBI Taxonomy" id="2259619"/>
    <lineage>
        <taxon>Bacteria</taxon>
        <taxon>Pseudomonadati</taxon>
        <taxon>Bacteroidota</taxon>
        <taxon>Cytophagia</taxon>
        <taxon>Cytophagales</taxon>
        <taxon>Spirosomataceae</taxon>
        <taxon>Dyadobacter</taxon>
    </lineage>
</organism>
<feature type="region of interest" description="Disordered" evidence="1">
    <location>
        <begin position="1"/>
        <end position="20"/>
    </location>
</feature>
<accession>A0A3D8Y623</accession>
<feature type="transmembrane region" description="Helical" evidence="2">
    <location>
        <begin position="54"/>
        <end position="87"/>
    </location>
</feature>
<name>A0A3D8Y623_9BACT</name>
<sequence length="112" mass="11645">MGTQQINTTSRTSGGGAGYGGGFGGGFGSAHTRTTGTSQSIMAQQVAPPKKKEYMITALLVIAGLVTIFMIESALIGLLFVGLGGFLDSVLTTYKNFNFLYLCLKAAQSQPV</sequence>
<comment type="caution">
    <text evidence="3">The sequence shown here is derived from an EMBL/GenBank/DDBJ whole genome shotgun (WGS) entry which is preliminary data.</text>
</comment>
<dbReference type="AlphaFoldDB" id="A0A3D8Y623"/>
<evidence type="ECO:0000313" key="3">
    <source>
        <dbReference type="EMBL" id="REA58102.1"/>
    </source>
</evidence>
<protein>
    <submittedName>
        <fullName evidence="3">Uncharacterized protein</fullName>
    </submittedName>
</protein>
<dbReference type="EMBL" id="QNUL01000023">
    <property type="protein sequence ID" value="REA58102.1"/>
    <property type="molecule type" value="Genomic_DNA"/>
</dbReference>
<evidence type="ECO:0000256" key="1">
    <source>
        <dbReference type="SAM" id="MobiDB-lite"/>
    </source>
</evidence>
<feature type="compositionally biased region" description="Polar residues" evidence="1">
    <location>
        <begin position="1"/>
        <end position="12"/>
    </location>
</feature>
<evidence type="ECO:0000256" key="2">
    <source>
        <dbReference type="SAM" id="Phobius"/>
    </source>
</evidence>
<keyword evidence="2" id="KW-1133">Transmembrane helix</keyword>
<keyword evidence="2" id="KW-0812">Transmembrane</keyword>
<proteinExistence type="predicted"/>
<dbReference type="Proteomes" id="UP000256373">
    <property type="component" value="Unassembled WGS sequence"/>
</dbReference>
<evidence type="ECO:0000313" key="4">
    <source>
        <dbReference type="Proteomes" id="UP000256373"/>
    </source>
</evidence>
<keyword evidence="4" id="KW-1185">Reference proteome</keyword>
<reference evidence="3 4" key="1">
    <citation type="submission" date="2018-07" db="EMBL/GenBank/DDBJ databases">
        <title>Dyadobacter roseus sp. nov., isolated from rose rhizosphere soil.</title>
        <authorList>
            <person name="Chen L."/>
        </authorList>
    </citation>
    <scope>NUCLEOTIDE SEQUENCE [LARGE SCALE GENOMIC DNA]</scope>
    <source>
        <strain evidence="3 4">RS19</strain>
    </source>
</reference>